<dbReference type="InterPro" id="IPR042321">
    <property type="entry name" value="Ima1"/>
</dbReference>
<proteinExistence type="predicted"/>
<keyword evidence="4 6" id="KW-0472">Membrane</keyword>
<organism evidence="8 9">
    <name type="scientific">Mycena chlorophos</name>
    <name type="common">Agaric fungus</name>
    <name type="synonym">Agaricus chlorophos</name>
    <dbReference type="NCBI Taxonomy" id="658473"/>
    <lineage>
        <taxon>Eukaryota</taxon>
        <taxon>Fungi</taxon>
        <taxon>Dikarya</taxon>
        <taxon>Basidiomycota</taxon>
        <taxon>Agaricomycotina</taxon>
        <taxon>Agaricomycetes</taxon>
        <taxon>Agaricomycetidae</taxon>
        <taxon>Agaricales</taxon>
        <taxon>Marasmiineae</taxon>
        <taxon>Mycenaceae</taxon>
        <taxon>Mycena</taxon>
    </lineage>
</organism>
<dbReference type="PANTHER" id="PTHR28538">
    <property type="entry name" value="INTEGRAL INNER NUCLEAR MEMBRANE PROTEIN IMA1"/>
    <property type="match status" value="1"/>
</dbReference>
<feature type="transmembrane region" description="Helical" evidence="6">
    <location>
        <begin position="154"/>
        <end position="177"/>
    </location>
</feature>
<gene>
    <name evidence="8" type="ORF">MCHLO_05272</name>
</gene>
<dbReference type="PANTHER" id="PTHR28538:SF1">
    <property type="entry name" value="INTEGRAL INNER NUCLEAR MEMBRANE PROTEIN IMA1"/>
    <property type="match status" value="1"/>
</dbReference>
<sequence length="454" mass="50892">MATGFQCPKCDAYNRFVNGNLADPAIFDESFNSRPFALRAGRNNHRLPPQFGTIRCSNCQRNATLVVQLLANYDDDNIEEYREALYSRYPLVCDSCRAEVEEEITRKDTMARSKALAGWLSQTKGKEQRRQVLAPQRKSDKLSRQLFAWRIRGLLWAATAVLSVLSCVSAAVGFWPWTFKSPAPLLCLNILSLFWAFWDPTYASYSSAQLQGRDVRLKGKKNHITLQLASWTSRVVTALLLNGYSSLRIDPLHLSTFPSTPSRVYFGFTAIIELSSAIYPFFVLRLQRPPAIRLIDTSRHKLESRSPTPAPVASSSALEADLFAGLSFSSKPILTPPRKAAPVFGVSSMVSPSNGNEHTSDMDQMDVDPPPAPKSEPVWLRPQRFFAPEAPTGLENLFEQAKIADEDVSMPDVSKDRLLPWKWWWIAVPSVLAVLGGVTYKAWGRPDSTSRIYN</sequence>
<keyword evidence="5" id="KW-0539">Nucleus</keyword>
<keyword evidence="3 6" id="KW-1133">Transmembrane helix</keyword>
<dbReference type="Pfam" id="PF09779">
    <property type="entry name" value="Ima1_N"/>
    <property type="match status" value="1"/>
</dbReference>
<evidence type="ECO:0000313" key="8">
    <source>
        <dbReference type="EMBL" id="GAT47830.1"/>
    </source>
</evidence>
<dbReference type="InterPro" id="IPR018617">
    <property type="entry name" value="Ima1_N"/>
</dbReference>
<accession>A0ABQ0L9N4</accession>
<evidence type="ECO:0000313" key="9">
    <source>
        <dbReference type="Proteomes" id="UP000815677"/>
    </source>
</evidence>
<protein>
    <recommendedName>
        <fullName evidence="7">Ima1 N-terminal domain-containing protein</fullName>
    </recommendedName>
</protein>
<feature type="transmembrane region" description="Helical" evidence="6">
    <location>
        <begin position="423"/>
        <end position="443"/>
    </location>
</feature>
<evidence type="ECO:0000259" key="7">
    <source>
        <dbReference type="Pfam" id="PF09779"/>
    </source>
</evidence>
<evidence type="ECO:0000256" key="1">
    <source>
        <dbReference type="ARBA" id="ARBA00004473"/>
    </source>
</evidence>
<evidence type="ECO:0000256" key="6">
    <source>
        <dbReference type="SAM" id="Phobius"/>
    </source>
</evidence>
<dbReference type="EMBL" id="DF844078">
    <property type="protein sequence ID" value="GAT47830.1"/>
    <property type="molecule type" value="Genomic_DNA"/>
</dbReference>
<evidence type="ECO:0000256" key="3">
    <source>
        <dbReference type="ARBA" id="ARBA00022989"/>
    </source>
</evidence>
<name>A0ABQ0L9N4_MYCCL</name>
<evidence type="ECO:0000256" key="2">
    <source>
        <dbReference type="ARBA" id="ARBA00022692"/>
    </source>
</evidence>
<dbReference type="Proteomes" id="UP000815677">
    <property type="component" value="Unassembled WGS sequence"/>
</dbReference>
<comment type="subcellular location">
    <subcellularLocation>
        <location evidence="1">Nucleus inner membrane</location>
        <topology evidence="1">Multi-pass membrane protein</topology>
    </subcellularLocation>
</comment>
<evidence type="ECO:0000256" key="5">
    <source>
        <dbReference type="ARBA" id="ARBA00023242"/>
    </source>
</evidence>
<keyword evidence="2 6" id="KW-0812">Transmembrane</keyword>
<evidence type="ECO:0000256" key="4">
    <source>
        <dbReference type="ARBA" id="ARBA00023136"/>
    </source>
</evidence>
<reference evidence="8" key="1">
    <citation type="submission" date="2014-09" db="EMBL/GenBank/DDBJ databases">
        <title>Genome sequence of the luminous mushroom Mycena chlorophos for searching fungal bioluminescence genes.</title>
        <authorList>
            <person name="Tanaka Y."/>
            <person name="Kasuga D."/>
            <person name="Oba Y."/>
            <person name="Hase S."/>
            <person name="Sato K."/>
            <person name="Oba Y."/>
            <person name="Sakakibara Y."/>
        </authorList>
    </citation>
    <scope>NUCLEOTIDE SEQUENCE</scope>
</reference>
<keyword evidence="9" id="KW-1185">Reference proteome</keyword>
<feature type="transmembrane region" description="Helical" evidence="6">
    <location>
        <begin position="264"/>
        <end position="284"/>
    </location>
</feature>
<feature type="domain" description="Ima1 N-terminal" evidence="7">
    <location>
        <begin position="5"/>
        <end position="100"/>
    </location>
</feature>